<proteinExistence type="predicted"/>
<sequence length="80" mass="8026">MKRVVIAAAVLAAVSGPVLAQSRASGTSAGGPARVGPPGQIGGGVPGTQPNVVEQRMIERKAATPAPRTARKAKKSRKAM</sequence>
<feature type="chain" id="PRO_5032788284" evidence="2">
    <location>
        <begin position="21"/>
        <end position="80"/>
    </location>
</feature>
<feature type="compositionally biased region" description="Basic residues" evidence="1">
    <location>
        <begin position="69"/>
        <end position="80"/>
    </location>
</feature>
<evidence type="ECO:0000313" key="4">
    <source>
        <dbReference type="Proteomes" id="UP000564885"/>
    </source>
</evidence>
<name>A0A849I7E5_9HYPH</name>
<dbReference type="AlphaFoldDB" id="A0A849I7E5"/>
<dbReference type="Proteomes" id="UP000564885">
    <property type="component" value="Unassembled WGS sequence"/>
</dbReference>
<keyword evidence="4" id="KW-1185">Reference proteome</keyword>
<evidence type="ECO:0000313" key="3">
    <source>
        <dbReference type="EMBL" id="NNM71947.1"/>
    </source>
</evidence>
<dbReference type="RefSeq" id="WP_171217470.1">
    <property type="nucleotide sequence ID" value="NZ_JABEPP010000002.1"/>
</dbReference>
<gene>
    <name evidence="3" type="ORF">HJG44_06005</name>
</gene>
<keyword evidence="2" id="KW-0732">Signal</keyword>
<evidence type="ECO:0000256" key="2">
    <source>
        <dbReference type="SAM" id="SignalP"/>
    </source>
</evidence>
<feature type="region of interest" description="Disordered" evidence="1">
    <location>
        <begin position="20"/>
        <end position="47"/>
    </location>
</feature>
<feature type="signal peptide" evidence="2">
    <location>
        <begin position="1"/>
        <end position="20"/>
    </location>
</feature>
<accession>A0A849I7E5</accession>
<comment type="caution">
    <text evidence="3">The sequence shown here is derived from an EMBL/GenBank/DDBJ whole genome shotgun (WGS) entry which is preliminary data.</text>
</comment>
<evidence type="ECO:0000256" key="1">
    <source>
        <dbReference type="SAM" id="MobiDB-lite"/>
    </source>
</evidence>
<organism evidence="3 4">
    <name type="scientific">Enterovirga aerilata</name>
    <dbReference type="NCBI Taxonomy" id="2730920"/>
    <lineage>
        <taxon>Bacteria</taxon>
        <taxon>Pseudomonadati</taxon>
        <taxon>Pseudomonadota</taxon>
        <taxon>Alphaproteobacteria</taxon>
        <taxon>Hyphomicrobiales</taxon>
        <taxon>Methylobacteriaceae</taxon>
        <taxon>Enterovirga</taxon>
    </lineage>
</organism>
<protein>
    <submittedName>
        <fullName evidence="3">Uncharacterized protein</fullName>
    </submittedName>
</protein>
<reference evidence="3 4" key="1">
    <citation type="submission" date="2020-04" db="EMBL/GenBank/DDBJ databases">
        <title>Enterovirga sp. isolate from soil.</title>
        <authorList>
            <person name="Chea S."/>
            <person name="Kim D.-U."/>
        </authorList>
    </citation>
    <scope>NUCLEOTIDE SEQUENCE [LARGE SCALE GENOMIC DNA]</scope>
    <source>
        <strain evidence="3 4">DB1703</strain>
    </source>
</reference>
<dbReference type="EMBL" id="JABEPP010000002">
    <property type="protein sequence ID" value="NNM71947.1"/>
    <property type="molecule type" value="Genomic_DNA"/>
</dbReference>
<feature type="region of interest" description="Disordered" evidence="1">
    <location>
        <begin position="61"/>
        <end position="80"/>
    </location>
</feature>